<evidence type="ECO:0000256" key="2">
    <source>
        <dbReference type="ARBA" id="ARBA00022670"/>
    </source>
</evidence>
<evidence type="ECO:0000256" key="4">
    <source>
        <dbReference type="ARBA" id="ARBA00022801"/>
    </source>
</evidence>
<dbReference type="PANTHER" id="PTHR43660">
    <property type="entry name" value="DIPEPTIDYL CARBOXYPEPTIDASE"/>
    <property type="match status" value="1"/>
</dbReference>
<organism evidence="9 10">
    <name type="scientific">Pseudohoeflea coraliihabitans</name>
    <dbReference type="NCBI Taxonomy" id="2860393"/>
    <lineage>
        <taxon>Bacteria</taxon>
        <taxon>Pseudomonadati</taxon>
        <taxon>Pseudomonadota</taxon>
        <taxon>Alphaproteobacteria</taxon>
        <taxon>Hyphomicrobiales</taxon>
        <taxon>Rhizobiaceae</taxon>
        <taxon>Pseudohoeflea</taxon>
    </lineage>
</organism>
<dbReference type="EMBL" id="JAHWQX010000001">
    <property type="protein sequence ID" value="MBW3096749.1"/>
    <property type="molecule type" value="Genomic_DNA"/>
</dbReference>
<keyword evidence="2 7" id="KW-0645">Protease</keyword>
<name>A0ABS6WNU7_9HYPH</name>
<sequence>MTTSEAAAGTDPIFAWTAPLGLPDFAAIADADFAPAFSTALKAHEVEIAAIAENPAAADFDNTIVALERAGEKLGRVSALFWNRAGTDTSAEIQSLERDIAPRLSRHYSKIAMNAALFSRVDRLYDQRASLQLTGEQQRLLERIWKSFVKAGARLDADGQARLAAIGERLAGLGAQFGQNVLADESDWMLLLGDGPDLDGLPDHLVEAMAAIASERGHPGQYAVTLSRSIIEPFLAASDRRDLRETAFKAWIARGDGGNTTDNWALIGEIVALRAEKAKLLGYGSYADLKLDDTMAKSPDAVEELLGDVWQRAVARARQEESELAELVAEAGLNHPVAAWDWRYFADKLKARKFDFSESELKPYLSLERMIEAAFDVANRLFGISMTERPDIAGPHPDARVFEVRGDDGTIIAIFIADYFARPSKRSGAWMSALQPQHKLPGPDGGVGQKPIIINVMNFSKPAVGRPALLSFDDARTLFHEFGHAVHGMLSNVIYPSLSGTAVSRDFVELPSQLYEHWLSHPEVLSRHARHYETGAPMPQELLEKVLAARTFNSGFATTEFTASALIDMAWHSGPAAIDDPASFEADNLRALGLPEAIVMRHRSPHFLHVFSGDGYAAGYYSYMWSEVLDADAFAAFEEAGDPFDKATADKLKEHVYAAGGSRDPAELYTAFRGRLPTPEAMLVKKGLAA</sequence>
<gene>
    <name evidence="9" type="ORF">KY465_05600</name>
</gene>
<accession>A0ABS6WNU7</accession>
<comment type="similarity">
    <text evidence="1 7">Belongs to the peptidase M3 family.</text>
</comment>
<protein>
    <submittedName>
        <fullName evidence="9">M3 family metallopeptidase</fullName>
    </submittedName>
</protein>
<evidence type="ECO:0000256" key="5">
    <source>
        <dbReference type="ARBA" id="ARBA00022833"/>
    </source>
</evidence>
<dbReference type="InterPro" id="IPR001567">
    <property type="entry name" value="Pept_M3A_M3B_dom"/>
</dbReference>
<evidence type="ECO:0000259" key="8">
    <source>
        <dbReference type="Pfam" id="PF01432"/>
    </source>
</evidence>
<dbReference type="Proteomes" id="UP001430804">
    <property type="component" value="Unassembled WGS sequence"/>
</dbReference>
<proteinExistence type="inferred from homology"/>
<dbReference type="Pfam" id="PF01432">
    <property type="entry name" value="Peptidase_M3"/>
    <property type="match status" value="1"/>
</dbReference>
<comment type="caution">
    <text evidence="9">The sequence shown here is derived from an EMBL/GenBank/DDBJ whole genome shotgun (WGS) entry which is preliminary data.</text>
</comment>
<keyword evidence="4 7" id="KW-0378">Hydrolase</keyword>
<dbReference type="RefSeq" id="WP_219200587.1">
    <property type="nucleotide sequence ID" value="NZ_JAHWQX010000001.1"/>
</dbReference>
<reference evidence="9" key="1">
    <citation type="submission" date="2021-07" db="EMBL/GenBank/DDBJ databases">
        <title>Pseudohoeflea marina sp. nov. a polyhydroxyalcanoate-producing bacterium.</title>
        <authorList>
            <person name="Zheng W."/>
            <person name="Yu S."/>
            <person name="Huang Y."/>
        </authorList>
    </citation>
    <scope>NUCLEOTIDE SEQUENCE</scope>
    <source>
        <strain evidence="9">DP4N28-3</strain>
    </source>
</reference>
<dbReference type="PANTHER" id="PTHR43660:SF1">
    <property type="entry name" value="DIPEPTIDYL CARBOXYPEPTIDASE"/>
    <property type="match status" value="1"/>
</dbReference>
<dbReference type="InterPro" id="IPR034005">
    <property type="entry name" value="M3A_DCP"/>
</dbReference>
<evidence type="ECO:0000313" key="10">
    <source>
        <dbReference type="Proteomes" id="UP001430804"/>
    </source>
</evidence>
<dbReference type="CDD" id="cd06456">
    <property type="entry name" value="M3A_DCP"/>
    <property type="match status" value="1"/>
</dbReference>
<keyword evidence="3 7" id="KW-0479">Metal-binding</keyword>
<evidence type="ECO:0000256" key="3">
    <source>
        <dbReference type="ARBA" id="ARBA00022723"/>
    </source>
</evidence>
<feature type="domain" description="Peptidase M3A/M3B catalytic" evidence="8">
    <location>
        <begin position="235"/>
        <end position="686"/>
    </location>
</feature>
<evidence type="ECO:0000256" key="1">
    <source>
        <dbReference type="ARBA" id="ARBA00006040"/>
    </source>
</evidence>
<evidence type="ECO:0000313" key="9">
    <source>
        <dbReference type="EMBL" id="MBW3096749.1"/>
    </source>
</evidence>
<evidence type="ECO:0000256" key="7">
    <source>
        <dbReference type="RuleBase" id="RU003435"/>
    </source>
</evidence>
<keyword evidence="5 7" id="KW-0862">Zinc</keyword>
<evidence type="ECO:0000256" key="6">
    <source>
        <dbReference type="ARBA" id="ARBA00023049"/>
    </source>
</evidence>
<keyword evidence="6 7" id="KW-0482">Metalloprotease</keyword>
<dbReference type="InterPro" id="IPR045090">
    <property type="entry name" value="Pept_M3A_M3B"/>
</dbReference>
<keyword evidence="10" id="KW-1185">Reference proteome</keyword>
<comment type="cofactor">
    <cofactor evidence="7">
        <name>Zn(2+)</name>
        <dbReference type="ChEBI" id="CHEBI:29105"/>
    </cofactor>
    <text evidence="7">Binds 1 zinc ion.</text>
</comment>